<evidence type="ECO:0000256" key="11">
    <source>
        <dbReference type="SAM" id="Phobius"/>
    </source>
</evidence>
<dbReference type="Proteomes" id="UP000053091">
    <property type="component" value="Unassembled WGS sequence"/>
</dbReference>
<keyword evidence="13" id="KW-1185">Reference proteome</keyword>
<dbReference type="OrthoDB" id="21828at2"/>
<dbReference type="EMBL" id="DF968183">
    <property type="protein sequence ID" value="GAP44850.1"/>
    <property type="molecule type" value="Genomic_DNA"/>
</dbReference>
<evidence type="ECO:0000256" key="7">
    <source>
        <dbReference type="ARBA" id="ARBA00038151"/>
    </source>
</evidence>
<dbReference type="RefSeq" id="WP_082189663.1">
    <property type="nucleotide sequence ID" value="NZ_DF968183.1"/>
</dbReference>
<evidence type="ECO:0000256" key="10">
    <source>
        <dbReference type="SAM" id="MobiDB-lite"/>
    </source>
</evidence>
<reference evidence="12" key="1">
    <citation type="journal article" date="2015" name="Genome Announc.">
        <title>Draft Genome Sequence of Bacteroidales Strain TBC1, a Novel Isolate from a Methanogenic Wastewater Treatment System.</title>
        <authorList>
            <person name="Tourlousse D.M."/>
            <person name="Matsuura N."/>
            <person name="Sun L."/>
            <person name="Toyonaga M."/>
            <person name="Kuroda K."/>
            <person name="Ohashi A."/>
            <person name="Cruz R."/>
            <person name="Yamaguchi T."/>
            <person name="Sekiguchi Y."/>
        </authorList>
    </citation>
    <scope>NUCLEOTIDE SEQUENCE [LARGE SCALE GENOMIC DNA]</scope>
    <source>
        <strain evidence="12">TBC1</strain>
    </source>
</reference>
<sequence>MAWIILIIAGIFETVWAVSLKYSEGFSRLWPSVITVVAMAISLYLLALSLKTLPLGTAYAVWTGIGALGAVIYGILAMGESRELLKILFVMMILGGIIGLRATAGKASASEKTEQGQPIGSKTETSDHPGGAR</sequence>
<dbReference type="GO" id="GO:1990961">
    <property type="term" value="P:xenobiotic detoxification by transmembrane export across the plasma membrane"/>
    <property type="evidence" value="ECO:0007669"/>
    <property type="project" value="UniProtKB-ARBA"/>
</dbReference>
<comment type="similarity">
    <text evidence="7">Belongs to the drug/metabolite transporter (DMT) superfamily. Small multidrug resistance (SMR) (TC 2.A.7.1) family. Gdx/SugE subfamily.</text>
</comment>
<dbReference type="PANTHER" id="PTHR30561:SF0">
    <property type="entry name" value="GUANIDINIUM EXPORTER"/>
    <property type="match status" value="1"/>
</dbReference>
<comment type="subcellular location">
    <subcellularLocation>
        <location evidence="1 9">Cell membrane</location>
        <topology evidence="1 9">Multi-pass membrane protein</topology>
    </subcellularLocation>
</comment>
<dbReference type="Pfam" id="PF00893">
    <property type="entry name" value="Multi_Drug_Res"/>
    <property type="match status" value="1"/>
</dbReference>
<evidence type="ECO:0000256" key="2">
    <source>
        <dbReference type="ARBA" id="ARBA00022448"/>
    </source>
</evidence>
<dbReference type="FunFam" id="1.10.3730.20:FF:000001">
    <property type="entry name" value="Quaternary ammonium compound resistance transporter SugE"/>
    <property type="match status" value="1"/>
</dbReference>
<feature type="transmembrane region" description="Helical" evidence="11">
    <location>
        <begin position="84"/>
        <end position="104"/>
    </location>
</feature>
<feature type="transmembrane region" description="Helical" evidence="11">
    <location>
        <begin position="59"/>
        <end position="78"/>
    </location>
</feature>
<organism evidence="12">
    <name type="scientific">Lentimicrobium saccharophilum</name>
    <dbReference type="NCBI Taxonomy" id="1678841"/>
    <lineage>
        <taxon>Bacteria</taxon>
        <taxon>Pseudomonadati</taxon>
        <taxon>Bacteroidota</taxon>
        <taxon>Bacteroidia</taxon>
        <taxon>Bacteroidales</taxon>
        <taxon>Lentimicrobiaceae</taxon>
        <taxon>Lentimicrobium</taxon>
    </lineage>
</organism>
<feature type="transmembrane region" description="Helical" evidence="11">
    <location>
        <begin position="27"/>
        <end position="47"/>
    </location>
</feature>
<evidence type="ECO:0000256" key="5">
    <source>
        <dbReference type="ARBA" id="ARBA00022989"/>
    </source>
</evidence>
<feature type="region of interest" description="Disordered" evidence="10">
    <location>
        <begin position="109"/>
        <end position="133"/>
    </location>
</feature>
<accession>A0A0S7C2I8</accession>
<keyword evidence="5 11" id="KW-1133">Transmembrane helix</keyword>
<dbReference type="GO" id="GO:0022857">
    <property type="term" value="F:transmembrane transporter activity"/>
    <property type="evidence" value="ECO:0007669"/>
    <property type="project" value="InterPro"/>
</dbReference>
<keyword evidence="6 11" id="KW-0472">Membrane</keyword>
<evidence type="ECO:0000256" key="9">
    <source>
        <dbReference type="RuleBase" id="RU003942"/>
    </source>
</evidence>
<protein>
    <recommendedName>
        <fullName evidence="8">Guanidinium exporter</fullName>
    </recommendedName>
</protein>
<dbReference type="PANTHER" id="PTHR30561">
    <property type="entry name" value="SMR FAMILY PROTON-DEPENDENT DRUG EFFLUX TRANSPORTER SUGE"/>
    <property type="match status" value="1"/>
</dbReference>
<proteinExistence type="inferred from homology"/>
<evidence type="ECO:0000256" key="3">
    <source>
        <dbReference type="ARBA" id="ARBA00022475"/>
    </source>
</evidence>
<dbReference type="STRING" id="1678841.TBC1_12662"/>
<evidence type="ECO:0000256" key="6">
    <source>
        <dbReference type="ARBA" id="ARBA00023136"/>
    </source>
</evidence>
<evidence type="ECO:0000313" key="12">
    <source>
        <dbReference type="EMBL" id="GAP44850.1"/>
    </source>
</evidence>
<dbReference type="InterPro" id="IPR000390">
    <property type="entry name" value="Small_drug/metabolite_transptr"/>
</dbReference>
<evidence type="ECO:0000313" key="13">
    <source>
        <dbReference type="Proteomes" id="UP000053091"/>
    </source>
</evidence>
<evidence type="ECO:0000256" key="1">
    <source>
        <dbReference type="ARBA" id="ARBA00004651"/>
    </source>
</evidence>
<gene>
    <name evidence="12" type="ORF">TBC1_12662</name>
</gene>
<dbReference type="NCBIfam" id="NF008512">
    <property type="entry name" value="PRK11431.1"/>
    <property type="match status" value="1"/>
</dbReference>
<evidence type="ECO:0000256" key="4">
    <source>
        <dbReference type="ARBA" id="ARBA00022692"/>
    </source>
</evidence>
<dbReference type="GO" id="GO:0005886">
    <property type="term" value="C:plasma membrane"/>
    <property type="evidence" value="ECO:0007669"/>
    <property type="project" value="UniProtKB-SubCell"/>
</dbReference>
<dbReference type="InterPro" id="IPR045324">
    <property type="entry name" value="Small_multidrug_res"/>
</dbReference>
<dbReference type="AlphaFoldDB" id="A0A0S7C2I8"/>
<keyword evidence="2" id="KW-0813">Transport</keyword>
<name>A0A0S7C2I8_9BACT</name>
<keyword evidence="4 9" id="KW-0812">Transmembrane</keyword>
<evidence type="ECO:0000256" key="8">
    <source>
        <dbReference type="ARBA" id="ARBA00039168"/>
    </source>
</evidence>
<keyword evidence="3" id="KW-1003">Cell membrane</keyword>
<dbReference type="InterPro" id="IPR037185">
    <property type="entry name" value="EmrE-like"/>
</dbReference>
<dbReference type="Gene3D" id="1.10.3730.20">
    <property type="match status" value="1"/>
</dbReference>
<dbReference type="SUPFAM" id="SSF103481">
    <property type="entry name" value="Multidrug resistance efflux transporter EmrE"/>
    <property type="match status" value="1"/>
</dbReference>